<dbReference type="Proteomes" id="UP000178117">
    <property type="component" value="Unassembled WGS sequence"/>
</dbReference>
<evidence type="ECO:0000313" key="2">
    <source>
        <dbReference type="Proteomes" id="UP000178117"/>
    </source>
</evidence>
<proteinExistence type="predicted"/>
<sequence length="149" mass="16916">MENPYEWDDEQLLREFAMACARSGVLNSGLIISSGAGRDNARMSYLWIALEARLARANPPFKLGQQVKPIGRETTPSPIDNGLGGHQPSRTLPAVLTVASVWYYKGRWDIKFKEEDARTAYRRDDGDRFWLVPLRFRAEDFEVLVPATT</sequence>
<evidence type="ECO:0000313" key="1">
    <source>
        <dbReference type="EMBL" id="OGN16590.1"/>
    </source>
</evidence>
<comment type="caution">
    <text evidence="1">The sequence shown here is derived from an EMBL/GenBank/DDBJ whole genome shotgun (WGS) entry which is preliminary data.</text>
</comment>
<reference evidence="1 2" key="1">
    <citation type="journal article" date="2016" name="Nat. Commun.">
        <title>Thousands of microbial genomes shed light on interconnected biogeochemical processes in an aquifer system.</title>
        <authorList>
            <person name="Anantharaman K."/>
            <person name="Brown C.T."/>
            <person name="Hug L.A."/>
            <person name="Sharon I."/>
            <person name="Castelle C.J."/>
            <person name="Probst A.J."/>
            <person name="Thomas B.C."/>
            <person name="Singh A."/>
            <person name="Wilkins M.J."/>
            <person name="Karaoz U."/>
            <person name="Brodie E.L."/>
            <person name="Williams K.H."/>
            <person name="Hubbard S.S."/>
            <person name="Banfield J.F."/>
        </authorList>
    </citation>
    <scope>NUCLEOTIDE SEQUENCE [LARGE SCALE GENOMIC DNA]</scope>
</reference>
<protein>
    <submittedName>
        <fullName evidence="1">Uncharacterized protein</fullName>
    </submittedName>
</protein>
<dbReference type="EMBL" id="MGJZ01000029">
    <property type="protein sequence ID" value="OGN16590.1"/>
    <property type="molecule type" value="Genomic_DNA"/>
</dbReference>
<name>A0A1F8FV48_9BACT</name>
<accession>A0A1F8FV48</accession>
<dbReference type="AlphaFoldDB" id="A0A1F8FV48"/>
<gene>
    <name evidence="1" type="ORF">A3C88_01780</name>
</gene>
<organism evidence="1 2">
    <name type="scientific">Candidatus Yanofskybacteria bacterium RIFCSPHIGHO2_02_FULL_50_12</name>
    <dbReference type="NCBI Taxonomy" id="1802685"/>
    <lineage>
        <taxon>Bacteria</taxon>
        <taxon>Candidatus Yanofskyibacteriota</taxon>
    </lineage>
</organism>